<feature type="region of interest" description="Disordered" evidence="1">
    <location>
        <begin position="714"/>
        <end position="734"/>
    </location>
</feature>
<comment type="caution">
    <text evidence="2">The sequence shown here is derived from an EMBL/GenBank/DDBJ whole genome shotgun (WGS) entry which is preliminary data.</text>
</comment>
<sequence>MDCPQVGGRAVPPIPADALYGLVDDECGNKNCVECISQFFGLTRLQYAIQYIRKELGIPDKLAQAKARTYAQQIERDREYLRNGLHRHGDLVLSKWKKKTKVKREALLLAAQPDLYRHACIQQRTMFRMDGKLTDFDRVAPGEKAISMGDPTCRRAMLLPYLNVDSLARDPMRLISLFHYRSSYKPEEWVSFDFAQMRVAFEGAQVSIRYNDNSLILHGPRFGDLVPYEQEEAHTRKTIGYARGECILEAQAFLLGFLRRIFDVLVPSKTVERGNVCWSTLTSIGFKSPGDVEFWPPYANAPFSRPPVFDLQKHTQMLKAALAAAEDHLRFLQTDPAYVQDLIAKERSRLAFTKFGSEHVALHLHDWIVSRPRINAARLRGVVRELEYVSKVCPESEGQMRIGAKLSKGYEQALSGLEYLCTFSHRHERQDLRDRLRILPQFRDNYQTTHKGKEGIFTMLKCLGGYRDVREGLFRFDRLHYWLVQLTKDPESATADHPPILMGHLEEHLARSDGRERARIPPDVYEQLSRMCCYFELVWAIRLLRPLPAVFDLRALPAAECERELGPWKQMKRRGTRTESDAVADWNEFRRLLEASVDAPWPKGKHDADWLARATESRTRLNAMWAHVRKGRKAAVIALGSTDAEIDDEVLPLSAALTEGHKAEVQAEKDEVARFLEAETAKKAVLAGDTPIPLQTVWGDAEHNQRDEVMPSIGRTKLNSRPDASQATLSTDVRLETDEGSPTIAKIEVNSESLLVFRRMFPCPSGGETKGIIKWQQLVSAMADAGFSAAHCGGSAVHFTNTEGSVVFHKPHPDLEVDLITLRIMGKRMRRWFGWERDSFVDRQE</sequence>
<proteinExistence type="predicted"/>
<evidence type="ECO:0000256" key="1">
    <source>
        <dbReference type="SAM" id="MobiDB-lite"/>
    </source>
</evidence>
<accession>A0AAI9EAE1</accession>
<name>A0AAI9EAE1_9PEZI</name>
<evidence type="ECO:0000313" key="3">
    <source>
        <dbReference type="Proteomes" id="UP001296104"/>
    </source>
</evidence>
<dbReference type="EMBL" id="CAVMBE010000021">
    <property type="protein sequence ID" value="CAK3994921.1"/>
    <property type="molecule type" value="Genomic_DNA"/>
</dbReference>
<gene>
    <name evidence="2" type="ORF">LECACI_7A004042</name>
</gene>
<dbReference type="Proteomes" id="UP001296104">
    <property type="component" value="Unassembled WGS sequence"/>
</dbReference>
<dbReference type="AlphaFoldDB" id="A0AAI9EAE1"/>
<dbReference type="PANTHER" id="PTHR40788">
    <property type="entry name" value="CLR5 DOMAIN-CONTAINING PROTEIN-RELATED"/>
    <property type="match status" value="1"/>
</dbReference>
<protein>
    <submittedName>
        <fullName evidence="2">Uncharacterized protein</fullName>
    </submittedName>
</protein>
<feature type="compositionally biased region" description="Polar residues" evidence="1">
    <location>
        <begin position="717"/>
        <end position="731"/>
    </location>
</feature>
<dbReference type="PANTHER" id="PTHR40788:SF1">
    <property type="entry name" value="IPA PROTEIN"/>
    <property type="match status" value="1"/>
</dbReference>
<reference evidence="2" key="1">
    <citation type="submission" date="2023-11" db="EMBL/GenBank/DDBJ databases">
        <authorList>
            <person name="Alioto T."/>
            <person name="Alioto T."/>
            <person name="Gomez Garrido J."/>
        </authorList>
    </citation>
    <scope>NUCLEOTIDE SEQUENCE</scope>
</reference>
<organism evidence="2 3">
    <name type="scientific">Lecanosticta acicola</name>
    <dbReference type="NCBI Taxonomy" id="111012"/>
    <lineage>
        <taxon>Eukaryota</taxon>
        <taxon>Fungi</taxon>
        <taxon>Dikarya</taxon>
        <taxon>Ascomycota</taxon>
        <taxon>Pezizomycotina</taxon>
        <taxon>Dothideomycetes</taxon>
        <taxon>Dothideomycetidae</taxon>
        <taxon>Mycosphaerellales</taxon>
        <taxon>Mycosphaerellaceae</taxon>
        <taxon>Lecanosticta</taxon>
    </lineage>
</organism>
<keyword evidence="3" id="KW-1185">Reference proteome</keyword>
<evidence type="ECO:0000313" key="2">
    <source>
        <dbReference type="EMBL" id="CAK3994921.1"/>
    </source>
</evidence>